<dbReference type="EMBL" id="JABFTP020000153">
    <property type="protein sequence ID" value="KAL3283730.1"/>
    <property type="molecule type" value="Genomic_DNA"/>
</dbReference>
<dbReference type="Proteomes" id="UP001516400">
    <property type="component" value="Unassembled WGS sequence"/>
</dbReference>
<protein>
    <submittedName>
        <fullName evidence="2">Uncharacterized protein</fullName>
    </submittedName>
</protein>
<sequence length="119" mass="13571">MLVLRQTSRHLSDPGSGLVEDVAKKSQYMEEEPLQASTGEKKREKEGDWKTVRSKNKISSDKHSVINTLWAGGHISGRYKRPDRCKLCAVNKVTRPWNAKTRRNASHVKKKDIELTLES</sequence>
<name>A0ABD2NZN2_9CUCU</name>
<feature type="compositionally biased region" description="Basic and acidic residues" evidence="1">
    <location>
        <begin position="39"/>
        <end position="51"/>
    </location>
</feature>
<evidence type="ECO:0000313" key="2">
    <source>
        <dbReference type="EMBL" id="KAL3283730.1"/>
    </source>
</evidence>
<accession>A0ABD2NZN2</accession>
<feature type="region of interest" description="Disordered" evidence="1">
    <location>
        <begin position="1"/>
        <end position="57"/>
    </location>
</feature>
<gene>
    <name evidence="2" type="ORF">HHI36_024210</name>
</gene>
<evidence type="ECO:0000256" key="1">
    <source>
        <dbReference type="SAM" id="MobiDB-lite"/>
    </source>
</evidence>
<reference evidence="2 3" key="1">
    <citation type="journal article" date="2021" name="BMC Biol.">
        <title>Horizontally acquired antibacterial genes associated with adaptive radiation of ladybird beetles.</title>
        <authorList>
            <person name="Li H.S."/>
            <person name="Tang X.F."/>
            <person name="Huang Y.H."/>
            <person name="Xu Z.Y."/>
            <person name="Chen M.L."/>
            <person name="Du X.Y."/>
            <person name="Qiu B.Y."/>
            <person name="Chen P.T."/>
            <person name="Zhang W."/>
            <person name="Slipinski A."/>
            <person name="Escalona H.E."/>
            <person name="Waterhouse R.M."/>
            <person name="Zwick A."/>
            <person name="Pang H."/>
        </authorList>
    </citation>
    <scope>NUCLEOTIDE SEQUENCE [LARGE SCALE GENOMIC DNA]</scope>
    <source>
        <strain evidence="2">SYSU2018</strain>
    </source>
</reference>
<evidence type="ECO:0000313" key="3">
    <source>
        <dbReference type="Proteomes" id="UP001516400"/>
    </source>
</evidence>
<dbReference type="AlphaFoldDB" id="A0ABD2NZN2"/>
<proteinExistence type="predicted"/>
<keyword evidence="3" id="KW-1185">Reference proteome</keyword>
<feature type="non-terminal residue" evidence="2">
    <location>
        <position position="119"/>
    </location>
</feature>
<comment type="caution">
    <text evidence="2">The sequence shown here is derived from an EMBL/GenBank/DDBJ whole genome shotgun (WGS) entry which is preliminary data.</text>
</comment>
<organism evidence="2 3">
    <name type="scientific">Cryptolaemus montrouzieri</name>
    <dbReference type="NCBI Taxonomy" id="559131"/>
    <lineage>
        <taxon>Eukaryota</taxon>
        <taxon>Metazoa</taxon>
        <taxon>Ecdysozoa</taxon>
        <taxon>Arthropoda</taxon>
        <taxon>Hexapoda</taxon>
        <taxon>Insecta</taxon>
        <taxon>Pterygota</taxon>
        <taxon>Neoptera</taxon>
        <taxon>Endopterygota</taxon>
        <taxon>Coleoptera</taxon>
        <taxon>Polyphaga</taxon>
        <taxon>Cucujiformia</taxon>
        <taxon>Coccinelloidea</taxon>
        <taxon>Coccinellidae</taxon>
        <taxon>Scymninae</taxon>
        <taxon>Scymnini</taxon>
        <taxon>Cryptolaemus</taxon>
    </lineage>
</organism>